<organism evidence="1 2">
    <name type="scientific">Leptosphaeria maculans (strain JN3 / isolate v23.1.3 / race Av1-4-5-6-7-8)</name>
    <name type="common">Blackleg fungus</name>
    <name type="synonym">Phoma lingam</name>
    <dbReference type="NCBI Taxonomy" id="985895"/>
    <lineage>
        <taxon>Eukaryota</taxon>
        <taxon>Fungi</taxon>
        <taxon>Dikarya</taxon>
        <taxon>Ascomycota</taxon>
        <taxon>Pezizomycotina</taxon>
        <taxon>Dothideomycetes</taxon>
        <taxon>Pleosporomycetidae</taxon>
        <taxon>Pleosporales</taxon>
        <taxon>Pleosporineae</taxon>
        <taxon>Leptosphaeriaceae</taxon>
        <taxon>Plenodomus</taxon>
        <taxon>Plenodomus lingam/Leptosphaeria maculans species complex</taxon>
    </lineage>
</organism>
<proteinExistence type="predicted"/>
<dbReference type="VEuPathDB" id="FungiDB:LEMA_P087880.1"/>
<dbReference type="AlphaFoldDB" id="E5A7F4"/>
<dbReference type="HOGENOM" id="CLU_396406_0_0_1"/>
<reference evidence="2" key="1">
    <citation type="journal article" date="2011" name="Nat. Commun.">
        <title>Effector diversification within compartments of the Leptosphaeria maculans genome affected by Repeat-Induced Point mutations.</title>
        <authorList>
            <person name="Rouxel T."/>
            <person name="Grandaubert J."/>
            <person name="Hane J.K."/>
            <person name="Hoede C."/>
            <person name="van de Wouw A.P."/>
            <person name="Couloux A."/>
            <person name="Dominguez V."/>
            <person name="Anthouard V."/>
            <person name="Bally P."/>
            <person name="Bourras S."/>
            <person name="Cozijnsen A.J."/>
            <person name="Ciuffetti L.M."/>
            <person name="Degrave A."/>
            <person name="Dilmaghani A."/>
            <person name="Duret L."/>
            <person name="Fudal I."/>
            <person name="Goodwin S.B."/>
            <person name="Gout L."/>
            <person name="Glaser N."/>
            <person name="Linglin J."/>
            <person name="Kema G.H.J."/>
            <person name="Lapalu N."/>
            <person name="Lawrence C.B."/>
            <person name="May K."/>
            <person name="Meyer M."/>
            <person name="Ollivier B."/>
            <person name="Poulain J."/>
            <person name="Schoch C.L."/>
            <person name="Simon A."/>
            <person name="Spatafora J.W."/>
            <person name="Stachowiak A."/>
            <person name="Turgeon B.G."/>
            <person name="Tyler B.M."/>
            <person name="Vincent D."/>
            <person name="Weissenbach J."/>
            <person name="Amselem J."/>
            <person name="Quesneville H."/>
            <person name="Oliver R.P."/>
            <person name="Wincker P."/>
            <person name="Balesdent M.-H."/>
            <person name="Howlett B.J."/>
        </authorList>
    </citation>
    <scope>NUCLEOTIDE SEQUENCE [LARGE SCALE GENOMIC DNA]</scope>
    <source>
        <strain evidence="2">JN3 / isolate v23.1.3 / race Av1-4-5-6-7-8</strain>
    </source>
</reference>
<dbReference type="Proteomes" id="UP000002668">
    <property type="component" value="Genome"/>
</dbReference>
<keyword evidence="2" id="KW-1185">Reference proteome</keyword>
<evidence type="ECO:0000313" key="1">
    <source>
        <dbReference type="EMBL" id="CBX99549.1"/>
    </source>
</evidence>
<dbReference type="OrthoDB" id="5552418at2759"/>
<sequence length="695" mass="76130">MGTSFTSMDDSRSSNGPVKTAGMQLREVARLAIHVPPELSLSSRRHGEHRLRPPPAIISSNIDAAASQVRQLSDDLTTGQQRGACACAWRARSRVKHTRDGANSARGGQAESCGAMERRRRQGQLGEREGSGGHQVWSPHYPRGLYVSFTRPTTVTFGGYVSVRHPFLLRHCDIGRFLFRHSQLPCPTPSSYCSEDILEVARASTEAWSNYVFSGALGSIGAVCCRRAYSRAAFISKPSGLQHSPRYPKRRPYTAPSTIDCSSPTLLSHTCPAHAALPREIHVTYLTAALASAESCAASLLSLCKPTSWQITQRRQSPHWGIGHLSRPLLFKSRASYPGVTAPDRFRQAPLTASAPTTLPSSGSRAQGYAYAYGEGSQFASSIQPSGVSYSAQDYASEQQQQAQRPTQQYTPYGQNVMYGVSGTQGSAPGSSHYEPVEPYQQNRDSAIQVLSTGFGVAPAAQPYYEGGPTSAPAPSSVPSQFSSLAYTATQTHAGRESLAPAYTASGMTDPHSSTQGSYSQAFNEPHGSGNEYDDFYNNYQTELKKTFECVRDSRLSEAGSQLYRLSDWLLHWAETLGLVRDDETHYQQRLKLWEEFNTCWLATLQKQKTATQDMISTGQRPQPPQSLIDYDTLEKMGTQLVKNCDAMEKHGLVDYQMGVWEEEIVAMLTSCLDLLEEAGGGSSAQRPTSTARRR</sequence>
<dbReference type="EMBL" id="FP929136">
    <property type="protein sequence ID" value="CBX99549.1"/>
    <property type="molecule type" value="Genomic_DNA"/>
</dbReference>
<protein>
    <submittedName>
        <fullName evidence="1">Uncharacterized protein</fullName>
    </submittedName>
</protein>
<name>E5A7F4_LEPMJ</name>
<dbReference type="GeneID" id="13289279"/>
<dbReference type="eggNOG" id="ENOG502S0NF">
    <property type="taxonomic scope" value="Eukaryota"/>
</dbReference>
<accession>E5A7F4</accession>
<gene>
    <name evidence="1" type="ORF">LEMA_P087880.1</name>
</gene>
<dbReference type="InParanoid" id="E5A7F4"/>
<evidence type="ECO:0000313" key="2">
    <source>
        <dbReference type="Proteomes" id="UP000002668"/>
    </source>
</evidence>